<keyword evidence="3" id="KW-1185">Reference proteome</keyword>
<dbReference type="Gene3D" id="3.30.1390.10">
    <property type="match status" value="1"/>
</dbReference>
<dbReference type="RefSeq" id="WP_286002405.1">
    <property type="nucleotide sequence ID" value="NZ_CP127295.1"/>
</dbReference>
<dbReference type="GO" id="GO:0003735">
    <property type="term" value="F:structural constituent of ribosome"/>
    <property type="evidence" value="ECO:0007669"/>
    <property type="project" value="InterPro"/>
</dbReference>
<dbReference type="EMBL" id="CP127295">
    <property type="protein sequence ID" value="WIY06139.1"/>
    <property type="molecule type" value="Genomic_DNA"/>
</dbReference>
<evidence type="ECO:0000313" key="2">
    <source>
        <dbReference type="EMBL" id="WIY06139.1"/>
    </source>
</evidence>
<dbReference type="Proteomes" id="UP001239397">
    <property type="component" value="Chromosome"/>
</dbReference>
<reference evidence="2 3" key="1">
    <citation type="submission" date="2023-06" db="EMBL/GenBank/DDBJ databases">
        <authorList>
            <person name="Oyuntsetseg B."/>
            <person name="Kim S.B."/>
        </authorList>
    </citation>
    <scope>NUCLEOTIDE SEQUENCE [LARGE SCALE GENOMIC DNA]</scope>
    <source>
        <strain evidence="2 3">4-36</strain>
    </source>
</reference>
<protein>
    <submittedName>
        <fullName evidence="2">Ribosomal protein L7/L12</fullName>
    </submittedName>
</protein>
<dbReference type="Pfam" id="PF00542">
    <property type="entry name" value="Ribosomal_L12"/>
    <property type="match status" value="1"/>
</dbReference>
<evidence type="ECO:0000259" key="1">
    <source>
        <dbReference type="Pfam" id="PF00542"/>
    </source>
</evidence>
<sequence length="226" mass="23990">MSPWAVVVLLVAIPVGAVGWKIMHSATSAHEDLADGVLATFGGLRLTGTAVIEGTGDRALRHSLAGLSARVEIRSARTGRVTVPRVLVLGILALAVKKEQYDTEANLVIEGPGTRLERAMSLRKHPDGADVAREFAALLNDLSSHPVPDHGPWSGQERFDVALLDPGARQVEVVRAVRHLVRGIGLIDAKELVTGTPSILLEQVPGPEAEAARQRLEDAGATVELL</sequence>
<evidence type="ECO:0000313" key="3">
    <source>
        <dbReference type="Proteomes" id="UP001239397"/>
    </source>
</evidence>
<organism evidence="2 3">
    <name type="scientific">Amycolatopsis mongoliensis</name>
    <dbReference type="NCBI Taxonomy" id="715475"/>
    <lineage>
        <taxon>Bacteria</taxon>
        <taxon>Bacillati</taxon>
        <taxon>Actinomycetota</taxon>
        <taxon>Actinomycetes</taxon>
        <taxon>Pseudonocardiales</taxon>
        <taxon>Pseudonocardiaceae</taxon>
        <taxon>Amycolatopsis</taxon>
    </lineage>
</organism>
<proteinExistence type="predicted"/>
<dbReference type="SUPFAM" id="SSF54736">
    <property type="entry name" value="ClpS-like"/>
    <property type="match status" value="1"/>
</dbReference>
<dbReference type="InterPro" id="IPR013823">
    <property type="entry name" value="Ribosomal_bL12_C"/>
</dbReference>
<dbReference type="InterPro" id="IPR014719">
    <property type="entry name" value="Ribosomal_bL12_C/ClpS-like"/>
</dbReference>
<keyword evidence="2" id="KW-0689">Ribosomal protein</keyword>
<dbReference type="AlphaFoldDB" id="A0A9Y2K036"/>
<feature type="domain" description="Large ribosomal subunit protein bL12 C-terminal" evidence="1">
    <location>
        <begin position="159"/>
        <end position="225"/>
    </location>
</feature>
<dbReference type="GO" id="GO:0006412">
    <property type="term" value="P:translation"/>
    <property type="evidence" value="ECO:0007669"/>
    <property type="project" value="InterPro"/>
</dbReference>
<gene>
    <name evidence="2" type="ORF">QRX60_20710</name>
</gene>
<accession>A0A9Y2K036</accession>
<name>A0A9Y2K036_9PSEU</name>
<dbReference type="GO" id="GO:0005840">
    <property type="term" value="C:ribosome"/>
    <property type="evidence" value="ECO:0007669"/>
    <property type="project" value="UniProtKB-KW"/>
</dbReference>
<keyword evidence="2" id="KW-0687">Ribonucleoprotein</keyword>
<dbReference type="KEGG" id="amog:QRX60_20710"/>